<dbReference type="PROSITE" id="PS50949">
    <property type="entry name" value="HTH_GNTR"/>
    <property type="match status" value="1"/>
</dbReference>
<keyword evidence="3" id="KW-0804">Transcription</keyword>
<dbReference type="InterPro" id="IPR011711">
    <property type="entry name" value="GntR_C"/>
</dbReference>
<organism evidence="5 6">
    <name type="scientific">Xenophilus arseniciresistens</name>
    <dbReference type="NCBI Taxonomy" id="1283306"/>
    <lineage>
        <taxon>Bacteria</taxon>
        <taxon>Pseudomonadati</taxon>
        <taxon>Pseudomonadota</taxon>
        <taxon>Betaproteobacteria</taxon>
        <taxon>Burkholderiales</taxon>
        <taxon>Comamonadaceae</taxon>
        <taxon>Xenophilus</taxon>
    </lineage>
</organism>
<dbReference type="PANTHER" id="PTHR43537:SF39">
    <property type="entry name" value="HTH-TYPE TRANSCRIPTIONAL REGULATOR MCBR"/>
    <property type="match status" value="1"/>
</dbReference>
<dbReference type="Gene3D" id="1.20.120.530">
    <property type="entry name" value="GntR ligand-binding domain-like"/>
    <property type="match status" value="1"/>
</dbReference>
<dbReference type="RefSeq" id="WP_271428975.1">
    <property type="nucleotide sequence ID" value="NZ_JAQIPB010000007.1"/>
</dbReference>
<dbReference type="SUPFAM" id="SSF46785">
    <property type="entry name" value="Winged helix' DNA-binding domain"/>
    <property type="match status" value="1"/>
</dbReference>
<dbReference type="SMART" id="SM00895">
    <property type="entry name" value="FCD"/>
    <property type="match status" value="1"/>
</dbReference>
<dbReference type="InterPro" id="IPR000524">
    <property type="entry name" value="Tscrpt_reg_HTH_GntR"/>
</dbReference>
<dbReference type="AlphaFoldDB" id="A0AAE3T009"/>
<dbReference type="EMBL" id="JAQIPB010000007">
    <property type="protein sequence ID" value="MDA7417737.1"/>
    <property type="molecule type" value="Genomic_DNA"/>
</dbReference>
<dbReference type="GO" id="GO:0003677">
    <property type="term" value="F:DNA binding"/>
    <property type="evidence" value="ECO:0007669"/>
    <property type="project" value="UniProtKB-KW"/>
</dbReference>
<sequence>MISVQPDAQAPDALSLLTPITRSSVNESVYQALRNKLMHGEYRAGQPLGIQYLADALGTSTMPVREALRRLVAQQGLEPLPNGTTRVPLITREKLVDIRRNRLLIEGTAIEWAAPHIGAAQLDELEQLAREITEARRTREGVPVSLEKNLVFHFTLYQAAQSPVLMATIESLWLQSGAYLRATREFLHTEEQPADHLHEQTIAALRAGDAAAARRHIEEDISWIFDRLNIE</sequence>
<evidence type="ECO:0000313" key="6">
    <source>
        <dbReference type="Proteomes" id="UP001212602"/>
    </source>
</evidence>
<proteinExistence type="predicted"/>
<evidence type="ECO:0000256" key="2">
    <source>
        <dbReference type="ARBA" id="ARBA00023125"/>
    </source>
</evidence>
<keyword evidence="6" id="KW-1185">Reference proteome</keyword>
<keyword evidence="2" id="KW-0238">DNA-binding</keyword>
<accession>A0AAE3T009</accession>
<dbReference type="SMART" id="SM00345">
    <property type="entry name" value="HTH_GNTR"/>
    <property type="match status" value="1"/>
</dbReference>
<evidence type="ECO:0000313" key="5">
    <source>
        <dbReference type="EMBL" id="MDA7417737.1"/>
    </source>
</evidence>
<dbReference type="PANTHER" id="PTHR43537">
    <property type="entry name" value="TRANSCRIPTIONAL REGULATOR, GNTR FAMILY"/>
    <property type="match status" value="1"/>
</dbReference>
<reference evidence="5" key="1">
    <citation type="submission" date="2023-01" db="EMBL/GenBank/DDBJ databases">
        <title>Xenophilus mangrovi sp. nov., isolated from soil of Mangrove nature reserve.</title>
        <authorList>
            <person name="Xu S."/>
            <person name="Liu Z."/>
            <person name="Xu Y."/>
        </authorList>
    </citation>
    <scope>NUCLEOTIDE SEQUENCE</scope>
    <source>
        <strain evidence="5">YW8</strain>
    </source>
</reference>
<gene>
    <name evidence="5" type="ORF">PGB34_15345</name>
</gene>
<dbReference type="Gene3D" id="1.10.10.10">
    <property type="entry name" value="Winged helix-like DNA-binding domain superfamily/Winged helix DNA-binding domain"/>
    <property type="match status" value="1"/>
</dbReference>
<dbReference type="InterPro" id="IPR036388">
    <property type="entry name" value="WH-like_DNA-bd_sf"/>
</dbReference>
<keyword evidence="1" id="KW-0805">Transcription regulation</keyword>
<evidence type="ECO:0000256" key="3">
    <source>
        <dbReference type="ARBA" id="ARBA00023163"/>
    </source>
</evidence>
<dbReference type="InterPro" id="IPR036390">
    <property type="entry name" value="WH_DNA-bd_sf"/>
</dbReference>
<dbReference type="SUPFAM" id="SSF48008">
    <property type="entry name" value="GntR ligand-binding domain-like"/>
    <property type="match status" value="1"/>
</dbReference>
<comment type="caution">
    <text evidence="5">The sequence shown here is derived from an EMBL/GenBank/DDBJ whole genome shotgun (WGS) entry which is preliminary data.</text>
</comment>
<dbReference type="Pfam" id="PF07729">
    <property type="entry name" value="FCD"/>
    <property type="match status" value="1"/>
</dbReference>
<dbReference type="GO" id="GO:0003700">
    <property type="term" value="F:DNA-binding transcription factor activity"/>
    <property type="evidence" value="ECO:0007669"/>
    <property type="project" value="InterPro"/>
</dbReference>
<feature type="domain" description="HTH gntR-type" evidence="4">
    <location>
        <begin position="23"/>
        <end position="90"/>
    </location>
</feature>
<evidence type="ECO:0000259" key="4">
    <source>
        <dbReference type="PROSITE" id="PS50949"/>
    </source>
</evidence>
<dbReference type="InterPro" id="IPR008920">
    <property type="entry name" value="TF_FadR/GntR_C"/>
</dbReference>
<name>A0AAE3T009_9BURK</name>
<evidence type="ECO:0000256" key="1">
    <source>
        <dbReference type="ARBA" id="ARBA00023015"/>
    </source>
</evidence>
<dbReference type="Pfam" id="PF00392">
    <property type="entry name" value="GntR"/>
    <property type="match status" value="1"/>
</dbReference>
<protein>
    <submittedName>
        <fullName evidence="5">GntR family transcriptional regulator</fullName>
    </submittedName>
</protein>
<dbReference type="Proteomes" id="UP001212602">
    <property type="component" value="Unassembled WGS sequence"/>
</dbReference>